<dbReference type="EMBL" id="REGW02000014">
    <property type="protein sequence ID" value="KAE8286546.1"/>
    <property type="molecule type" value="Genomic_DNA"/>
</dbReference>
<evidence type="ECO:0000256" key="3">
    <source>
        <dbReference type="ARBA" id="ARBA00022989"/>
    </source>
</evidence>
<keyword evidence="4 5" id="KW-0472">Membrane</keyword>
<dbReference type="SUPFAM" id="SSF103473">
    <property type="entry name" value="MFS general substrate transporter"/>
    <property type="match status" value="1"/>
</dbReference>
<dbReference type="InterPro" id="IPR036259">
    <property type="entry name" value="MFS_trans_sf"/>
</dbReference>
<evidence type="ECO:0000259" key="6">
    <source>
        <dbReference type="PROSITE" id="PS50850"/>
    </source>
</evidence>
<reference evidence="7 8" key="1">
    <citation type="submission" date="2019-07" db="EMBL/GenBank/DDBJ databases">
        <title>Chromosome genome assembly for large yellow croaker.</title>
        <authorList>
            <person name="Xiao S."/>
        </authorList>
    </citation>
    <scope>NUCLEOTIDE SEQUENCE [LARGE SCALE GENOMIC DNA]</scope>
    <source>
        <strain evidence="7">JMULYC20181020</strain>
        <tissue evidence="7">Muscle</tissue>
    </source>
</reference>
<dbReference type="PROSITE" id="PS50850">
    <property type="entry name" value="MFS"/>
    <property type="match status" value="1"/>
</dbReference>
<accession>A0A6G0I5T2</accession>
<keyword evidence="3 5" id="KW-1133">Transmembrane helix</keyword>
<dbReference type="GO" id="GO:0016020">
    <property type="term" value="C:membrane"/>
    <property type="evidence" value="ECO:0007669"/>
    <property type="project" value="UniProtKB-SubCell"/>
</dbReference>
<dbReference type="InterPro" id="IPR005828">
    <property type="entry name" value="MFS_sugar_transport-like"/>
</dbReference>
<feature type="transmembrane region" description="Helical" evidence="5">
    <location>
        <begin position="147"/>
        <end position="167"/>
    </location>
</feature>
<evidence type="ECO:0000256" key="1">
    <source>
        <dbReference type="ARBA" id="ARBA00004141"/>
    </source>
</evidence>
<sequence length="226" mass="25520">MATFDDLLEEAGAFGRCQKRIFALFCLLSLPFSGVYVGIVFQGFTPDHWCRDSAVVERRQACGWSLADSRRLTVPLVNSSGVLQPSSCEQYEVDWNATALSCDTQELNLTNVPVTACKDGWEYQYEGRKSFVTEFDLVCSDAWWVDMYQSTLNVGFLVGSFVFGYFADRFGRKLTFLMSNMMNLVSGIMLAVVPNYISILVLRSIFAFGVKGGWMTTYVMRKDDFT</sequence>
<evidence type="ECO:0000313" key="8">
    <source>
        <dbReference type="Proteomes" id="UP000424527"/>
    </source>
</evidence>
<dbReference type="Pfam" id="PF00083">
    <property type="entry name" value="Sugar_tr"/>
    <property type="match status" value="1"/>
</dbReference>
<evidence type="ECO:0000313" key="7">
    <source>
        <dbReference type="EMBL" id="KAE8286546.1"/>
    </source>
</evidence>
<keyword evidence="8" id="KW-1185">Reference proteome</keyword>
<dbReference type="PANTHER" id="PTHR24064">
    <property type="entry name" value="SOLUTE CARRIER FAMILY 22 MEMBER"/>
    <property type="match status" value="1"/>
</dbReference>
<dbReference type="Proteomes" id="UP000424527">
    <property type="component" value="Unassembled WGS sequence"/>
</dbReference>
<proteinExistence type="predicted"/>
<dbReference type="Gene3D" id="1.20.1250.20">
    <property type="entry name" value="MFS general substrate transporter like domains"/>
    <property type="match status" value="1"/>
</dbReference>
<dbReference type="InterPro" id="IPR020846">
    <property type="entry name" value="MFS_dom"/>
</dbReference>
<evidence type="ECO:0000256" key="2">
    <source>
        <dbReference type="ARBA" id="ARBA00022692"/>
    </source>
</evidence>
<evidence type="ECO:0000256" key="5">
    <source>
        <dbReference type="SAM" id="Phobius"/>
    </source>
</evidence>
<evidence type="ECO:0000256" key="4">
    <source>
        <dbReference type="ARBA" id="ARBA00023136"/>
    </source>
</evidence>
<dbReference type="GO" id="GO:0022857">
    <property type="term" value="F:transmembrane transporter activity"/>
    <property type="evidence" value="ECO:0007669"/>
    <property type="project" value="InterPro"/>
</dbReference>
<comment type="caution">
    <text evidence="7">The sequence shown here is derived from an EMBL/GenBank/DDBJ whole genome shotgun (WGS) entry which is preliminary data.</text>
</comment>
<name>A0A6G0I5T2_LARCR</name>
<organism evidence="7 8">
    <name type="scientific">Larimichthys crocea</name>
    <name type="common">Large yellow croaker</name>
    <name type="synonym">Pseudosciaena crocea</name>
    <dbReference type="NCBI Taxonomy" id="215358"/>
    <lineage>
        <taxon>Eukaryota</taxon>
        <taxon>Metazoa</taxon>
        <taxon>Chordata</taxon>
        <taxon>Craniata</taxon>
        <taxon>Vertebrata</taxon>
        <taxon>Euteleostomi</taxon>
        <taxon>Actinopterygii</taxon>
        <taxon>Neopterygii</taxon>
        <taxon>Teleostei</taxon>
        <taxon>Neoteleostei</taxon>
        <taxon>Acanthomorphata</taxon>
        <taxon>Eupercaria</taxon>
        <taxon>Sciaenidae</taxon>
        <taxon>Larimichthys</taxon>
    </lineage>
</organism>
<dbReference type="AlphaFoldDB" id="A0A6G0I5T2"/>
<feature type="domain" description="Major facilitator superfamily (MFS) profile" evidence="6">
    <location>
        <begin position="22"/>
        <end position="226"/>
    </location>
</feature>
<comment type="subcellular location">
    <subcellularLocation>
        <location evidence="1">Membrane</location>
        <topology evidence="1">Multi-pass membrane protein</topology>
    </subcellularLocation>
</comment>
<feature type="transmembrane region" description="Helical" evidence="5">
    <location>
        <begin position="188"/>
        <end position="210"/>
    </location>
</feature>
<gene>
    <name evidence="7" type="ORF">D5F01_LYC14481</name>
</gene>
<keyword evidence="2 5" id="KW-0812">Transmembrane</keyword>
<feature type="transmembrane region" description="Helical" evidence="5">
    <location>
        <begin position="21"/>
        <end position="44"/>
    </location>
</feature>
<protein>
    <submittedName>
        <fullName evidence="7">Solute carrier family 22 member 1 Organic cation transporter 1</fullName>
    </submittedName>
</protein>